<protein>
    <submittedName>
        <fullName evidence="2">Uncharacterized protein</fullName>
    </submittedName>
</protein>
<feature type="compositionally biased region" description="Polar residues" evidence="1">
    <location>
        <begin position="81"/>
        <end position="98"/>
    </location>
</feature>
<keyword evidence="3" id="KW-1185">Reference proteome</keyword>
<evidence type="ECO:0000313" key="2">
    <source>
        <dbReference type="EMBL" id="KAK7468242.1"/>
    </source>
</evidence>
<sequence>MSDDSYNSYNNSSYSTRGSYELRNGRQEESQSTEIEGLDDDAPSLSSQSQSQTSQDETETETKETKPEPPSSSSMYPGLAITSSQPSYASTLRSQTGLSRIPSLGPGNSTSPSQNEEEDEGEEESRG</sequence>
<feature type="compositionally biased region" description="Low complexity" evidence="1">
    <location>
        <begin position="43"/>
        <end position="55"/>
    </location>
</feature>
<evidence type="ECO:0000256" key="1">
    <source>
        <dbReference type="SAM" id="MobiDB-lite"/>
    </source>
</evidence>
<reference evidence="2 3" key="1">
    <citation type="submission" date="2024-01" db="EMBL/GenBank/DDBJ databases">
        <title>A draft genome for the cacao thread blight pathogen Marasmiellus scandens.</title>
        <authorList>
            <person name="Baruah I.K."/>
            <person name="Leung J."/>
            <person name="Bukari Y."/>
            <person name="Amoako-Attah I."/>
            <person name="Meinhardt L.W."/>
            <person name="Bailey B.A."/>
            <person name="Cohen S.P."/>
        </authorList>
    </citation>
    <scope>NUCLEOTIDE SEQUENCE [LARGE SCALE GENOMIC DNA]</scope>
    <source>
        <strain evidence="2 3">GH-19</strain>
    </source>
</reference>
<evidence type="ECO:0000313" key="3">
    <source>
        <dbReference type="Proteomes" id="UP001498398"/>
    </source>
</evidence>
<dbReference type="Proteomes" id="UP001498398">
    <property type="component" value="Unassembled WGS sequence"/>
</dbReference>
<feature type="region of interest" description="Disordered" evidence="1">
    <location>
        <begin position="1"/>
        <end position="127"/>
    </location>
</feature>
<proteinExistence type="predicted"/>
<gene>
    <name evidence="2" type="ORF">VKT23_002751</name>
</gene>
<organism evidence="2 3">
    <name type="scientific">Marasmiellus scandens</name>
    <dbReference type="NCBI Taxonomy" id="2682957"/>
    <lineage>
        <taxon>Eukaryota</taxon>
        <taxon>Fungi</taxon>
        <taxon>Dikarya</taxon>
        <taxon>Basidiomycota</taxon>
        <taxon>Agaricomycotina</taxon>
        <taxon>Agaricomycetes</taxon>
        <taxon>Agaricomycetidae</taxon>
        <taxon>Agaricales</taxon>
        <taxon>Marasmiineae</taxon>
        <taxon>Omphalotaceae</taxon>
        <taxon>Marasmiellus</taxon>
    </lineage>
</organism>
<feature type="compositionally biased region" description="Acidic residues" evidence="1">
    <location>
        <begin position="115"/>
        <end position="127"/>
    </location>
</feature>
<feature type="compositionally biased region" description="Low complexity" evidence="1">
    <location>
        <begin position="1"/>
        <end position="15"/>
    </location>
</feature>
<comment type="caution">
    <text evidence="2">The sequence shown here is derived from an EMBL/GenBank/DDBJ whole genome shotgun (WGS) entry which is preliminary data.</text>
</comment>
<accession>A0ABR1K1I2</accession>
<dbReference type="EMBL" id="JBANRG010000003">
    <property type="protein sequence ID" value="KAK7468242.1"/>
    <property type="molecule type" value="Genomic_DNA"/>
</dbReference>
<name>A0ABR1K1I2_9AGAR</name>